<organism evidence="1">
    <name type="scientific">Culex pipiens</name>
    <name type="common">House mosquito</name>
    <dbReference type="NCBI Taxonomy" id="7175"/>
    <lineage>
        <taxon>Eukaryota</taxon>
        <taxon>Metazoa</taxon>
        <taxon>Ecdysozoa</taxon>
        <taxon>Arthropoda</taxon>
        <taxon>Hexapoda</taxon>
        <taxon>Insecta</taxon>
        <taxon>Pterygota</taxon>
        <taxon>Neoptera</taxon>
        <taxon>Endopterygota</taxon>
        <taxon>Diptera</taxon>
        <taxon>Nematocera</taxon>
        <taxon>Culicoidea</taxon>
        <taxon>Culicidae</taxon>
        <taxon>Culicinae</taxon>
        <taxon>Culicini</taxon>
        <taxon>Culex</taxon>
        <taxon>Culex</taxon>
    </lineage>
</organism>
<accession>A0A8D8A5U4</accession>
<reference evidence="1" key="1">
    <citation type="submission" date="2021-05" db="EMBL/GenBank/DDBJ databases">
        <authorList>
            <person name="Alioto T."/>
            <person name="Alioto T."/>
            <person name="Gomez Garrido J."/>
        </authorList>
    </citation>
    <scope>NUCLEOTIDE SEQUENCE</scope>
</reference>
<sequence length="148" mass="17178">MMQSMPELMSLQMPYDDQMVQMYAFWKQHESIFPYVRFYVPVEECHAIIRATLYPLIAPSQAVAMYVSDSFKNYRGAQLESDLYKEVSQIVRKYIEIRASMAATTPGLSNRTIIDDLERTMYLEKPQISEVAGADDLLLNDLKLKLHK</sequence>
<name>A0A8D8A5U4_CULPI</name>
<proteinExistence type="predicted"/>
<dbReference type="EMBL" id="HBUE01017176">
    <property type="protein sequence ID" value="CAG6450879.1"/>
    <property type="molecule type" value="Transcribed_RNA"/>
</dbReference>
<protein>
    <submittedName>
        <fullName evidence="1">(northern house mosquito) hypothetical protein</fullName>
    </submittedName>
</protein>
<evidence type="ECO:0000313" key="1">
    <source>
        <dbReference type="EMBL" id="CAG6450879.1"/>
    </source>
</evidence>
<dbReference type="AlphaFoldDB" id="A0A8D8A5U4"/>